<evidence type="ECO:0000313" key="1">
    <source>
        <dbReference type="EMBL" id="BBO33340.1"/>
    </source>
</evidence>
<dbReference type="AlphaFoldDB" id="A0A5K7X9F8"/>
<dbReference type="RefSeq" id="WP_152099138.1">
    <property type="nucleotide sequence ID" value="NZ_AP021861.1"/>
</dbReference>
<accession>A0A5K7X9F8</accession>
<name>A0A5K7X9F8_9BACT</name>
<gene>
    <name evidence="1" type="ORF">PLANPX_2952</name>
</gene>
<evidence type="ECO:0000313" key="2">
    <source>
        <dbReference type="Proteomes" id="UP000326837"/>
    </source>
</evidence>
<sequence length="150" mass="15448">MFVNSQPAEGVLRLRSVARCALAIIVIGIAGCSDANFSTVSGRVSLNGASLDGGAITFIPEAAGPLAYGNVAPDGTYSLQSSGGVEGLRPGNYTATVSYRSGRPSPGMTLAQIQALEKVPISYTTPETSDLKKEVKAGDNQIDLELVSKS</sequence>
<dbReference type="Proteomes" id="UP000326837">
    <property type="component" value="Chromosome"/>
</dbReference>
<dbReference type="EMBL" id="AP021861">
    <property type="protein sequence ID" value="BBO33340.1"/>
    <property type="molecule type" value="Genomic_DNA"/>
</dbReference>
<dbReference type="KEGG" id="lpav:PLANPX_2952"/>
<keyword evidence="2" id="KW-1185">Reference proteome</keyword>
<reference evidence="2" key="1">
    <citation type="submission" date="2019-10" db="EMBL/GenBank/DDBJ databases">
        <title>Lacipirellula parvula gen. nov., sp. nov., representing a lineage of planctomycetes widespread in freshwater anoxic habitats, and description of the family Lacipirellulaceae.</title>
        <authorList>
            <person name="Dedysh S.N."/>
            <person name="Kulichevskaya I.S."/>
            <person name="Beletsky A.V."/>
            <person name="Rakitin A.L."/>
            <person name="Mardanov A.V."/>
            <person name="Ivanova A.A."/>
            <person name="Saltykova V.X."/>
            <person name="Rijpstra W.I.C."/>
            <person name="Sinninghe Damste J.S."/>
            <person name="Ravin N.V."/>
        </authorList>
    </citation>
    <scope>NUCLEOTIDE SEQUENCE [LARGE SCALE GENOMIC DNA]</scope>
    <source>
        <strain evidence="2">PX69</strain>
    </source>
</reference>
<evidence type="ECO:0008006" key="3">
    <source>
        <dbReference type="Google" id="ProtNLM"/>
    </source>
</evidence>
<protein>
    <recommendedName>
        <fullName evidence="3">Carboxypeptidase regulatory-like domain-containing protein</fullName>
    </recommendedName>
</protein>
<proteinExistence type="predicted"/>
<organism evidence="1 2">
    <name type="scientific">Lacipirellula parvula</name>
    <dbReference type="NCBI Taxonomy" id="2650471"/>
    <lineage>
        <taxon>Bacteria</taxon>
        <taxon>Pseudomonadati</taxon>
        <taxon>Planctomycetota</taxon>
        <taxon>Planctomycetia</taxon>
        <taxon>Pirellulales</taxon>
        <taxon>Lacipirellulaceae</taxon>
        <taxon>Lacipirellula</taxon>
    </lineage>
</organism>